<dbReference type="VEuPathDB" id="TrichDB:TVAGG3_0409490"/>
<dbReference type="GO" id="GO:0005634">
    <property type="term" value="C:nucleus"/>
    <property type="evidence" value="ECO:0000318"/>
    <property type="project" value="GO_Central"/>
</dbReference>
<accession>A2EJT7</accession>
<dbReference type="PANTHER" id="PTHR11668:SF496">
    <property type="entry name" value="SERINE_THREONINE-PROTEIN PHOSPHATASE"/>
    <property type="match status" value="1"/>
</dbReference>
<dbReference type="PRINTS" id="PR00114">
    <property type="entry name" value="STPHPHTASE"/>
</dbReference>
<dbReference type="InterPro" id="IPR004843">
    <property type="entry name" value="Calcineurin-like_PHP"/>
</dbReference>
<dbReference type="PANTHER" id="PTHR11668">
    <property type="entry name" value="SERINE/THREONINE PROTEIN PHOSPHATASE"/>
    <property type="match status" value="1"/>
</dbReference>
<gene>
    <name evidence="3" type="ORF">TVAG_140490</name>
</gene>
<protein>
    <recommendedName>
        <fullName evidence="1">Serine/threonine-protein phosphatase</fullName>
        <ecNumber evidence="1">3.1.3.16</ecNumber>
    </recommendedName>
</protein>
<dbReference type="OrthoDB" id="10260158at2759"/>
<feature type="domain" description="Serine/threonine specific protein phosphatases" evidence="2">
    <location>
        <begin position="108"/>
        <end position="113"/>
    </location>
</feature>
<dbReference type="EMBL" id="DS113408">
    <property type="protein sequence ID" value="EAY07075.1"/>
    <property type="molecule type" value="Genomic_DNA"/>
</dbReference>
<dbReference type="EC" id="3.1.3.16" evidence="1"/>
<evidence type="ECO:0000313" key="3">
    <source>
        <dbReference type="EMBL" id="EAY07075.1"/>
    </source>
</evidence>
<keyword evidence="4" id="KW-1185">Reference proteome</keyword>
<evidence type="ECO:0000256" key="1">
    <source>
        <dbReference type="RuleBase" id="RU004273"/>
    </source>
</evidence>
<dbReference type="PROSITE" id="PS00125">
    <property type="entry name" value="SER_THR_PHOSPHATASE"/>
    <property type="match status" value="1"/>
</dbReference>
<dbReference type="GO" id="GO:0005829">
    <property type="term" value="C:cytosol"/>
    <property type="evidence" value="ECO:0000318"/>
    <property type="project" value="GO_Central"/>
</dbReference>
<proteinExistence type="inferred from homology"/>
<dbReference type="RefSeq" id="XP_001319298.1">
    <property type="nucleotide sequence ID" value="XM_001319263.1"/>
</dbReference>
<dbReference type="InterPro" id="IPR050341">
    <property type="entry name" value="PP1_catalytic_subunit"/>
</dbReference>
<dbReference type="InterPro" id="IPR006186">
    <property type="entry name" value="Ser/Thr-sp_prot-phosphatase"/>
</dbReference>
<dbReference type="Pfam" id="PF00149">
    <property type="entry name" value="Metallophos"/>
    <property type="match status" value="1"/>
</dbReference>
<dbReference type="GO" id="GO:0004722">
    <property type="term" value="F:protein serine/threonine phosphatase activity"/>
    <property type="evidence" value="ECO:0000318"/>
    <property type="project" value="GO_Central"/>
</dbReference>
<comment type="catalytic activity">
    <reaction evidence="1">
        <text>O-phospho-L-threonyl-[protein] + H2O = L-threonyl-[protein] + phosphate</text>
        <dbReference type="Rhea" id="RHEA:47004"/>
        <dbReference type="Rhea" id="RHEA-COMP:11060"/>
        <dbReference type="Rhea" id="RHEA-COMP:11605"/>
        <dbReference type="ChEBI" id="CHEBI:15377"/>
        <dbReference type="ChEBI" id="CHEBI:30013"/>
        <dbReference type="ChEBI" id="CHEBI:43474"/>
        <dbReference type="ChEBI" id="CHEBI:61977"/>
        <dbReference type="EC" id="3.1.3.16"/>
    </reaction>
</comment>
<dbReference type="eggNOG" id="KOG0374">
    <property type="taxonomic scope" value="Eukaryota"/>
</dbReference>
<dbReference type="STRING" id="5722.A2EJT7"/>
<dbReference type="Gene3D" id="3.60.21.10">
    <property type="match status" value="1"/>
</dbReference>
<sequence>MNEIDSIIQRILEGQDPTVEDVNLVCSKVYPILKHEPNVLRTTSPMTLLGDVHGDFDDVLEIFNIFGYPTDGKYCFVGDFVDRGDKSVHTIVLLFAYKIKFPETFYLVRGNHEGYNMTATYGFYDEILRRYGDYNIWRVFIDVFMAIPIAILIDNNILGVHGGLTPFLETIEQLDQLTRTIPDTGSAPPTQFPILKEIMWNDPSEAPGIQPAIREGGKCWGPDISAKFIEKNNLKFVVRGHEAVNSGFKWNHDKRVLTIFSAPSYVGGFHEGAALEVISPTEIQITKFRPKTWEDTLYDTVFNNFSPL</sequence>
<dbReference type="GO" id="GO:0000278">
    <property type="term" value="P:mitotic cell cycle"/>
    <property type="evidence" value="ECO:0000318"/>
    <property type="project" value="GO_Central"/>
</dbReference>
<evidence type="ECO:0000259" key="2">
    <source>
        <dbReference type="PROSITE" id="PS00125"/>
    </source>
</evidence>
<evidence type="ECO:0000313" key="4">
    <source>
        <dbReference type="Proteomes" id="UP000001542"/>
    </source>
</evidence>
<dbReference type="VEuPathDB" id="TrichDB:TVAG_140490"/>
<dbReference type="Proteomes" id="UP000001542">
    <property type="component" value="Unassembled WGS sequence"/>
</dbReference>
<dbReference type="InterPro" id="IPR029052">
    <property type="entry name" value="Metallo-depent_PP-like"/>
</dbReference>
<keyword evidence="1" id="KW-0378">Hydrolase</keyword>
<name>A2EJT7_TRIV3</name>
<comment type="similarity">
    <text evidence="1">Belongs to the PPP phosphatase family.</text>
</comment>
<reference evidence="3" key="2">
    <citation type="journal article" date="2007" name="Science">
        <title>Draft genome sequence of the sexually transmitted pathogen Trichomonas vaginalis.</title>
        <authorList>
            <person name="Carlton J.M."/>
            <person name="Hirt R.P."/>
            <person name="Silva J.C."/>
            <person name="Delcher A.L."/>
            <person name="Schatz M."/>
            <person name="Zhao Q."/>
            <person name="Wortman J.R."/>
            <person name="Bidwell S.L."/>
            <person name="Alsmark U.C.M."/>
            <person name="Besteiro S."/>
            <person name="Sicheritz-Ponten T."/>
            <person name="Noel C.J."/>
            <person name="Dacks J.B."/>
            <person name="Foster P.G."/>
            <person name="Simillion C."/>
            <person name="Van de Peer Y."/>
            <person name="Miranda-Saavedra D."/>
            <person name="Barton G.J."/>
            <person name="Westrop G.D."/>
            <person name="Mueller S."/>
            <person name="Dessi D."/>
            <person name="Fiori P.L."/>
            <person name="Ren Q."/>
            <person name="Paulsen I."/>
            <person name="Zhang H."/>
            <person name="Bastida-Corcuera F.D."/>
            <person name="Simoes-Barbosa A."/>
            <person name="Brown M.T."/>
            <person name="Hayes R.D."/>
            <person name="Mukherjee M."/>
            <person name="Okumura C.Y."/>
            <person name="Schneider R."/>
            <person name="Smith A.J."/>
            <person name="Vanacova S."/>
            <person name="Villalvazo M."/>
            <person name="Haas B.J."/>
            <person name="Pertea M."/>
            <person name="Feldblyum T.V."/>
            <person name="Utterback T.R."/>
            <person name="Shu C.L."/>
            <person name="Osoegawa K."/>
            <person name="de Jong P.J."/>
            <person name="Hrdy I."/>
            <person name="Horvathova L."/>
            <person name="Zubacova Z."/>
            <person name="Dolezal P."/>
            <person name="Malik S.B."/>
            <person name="Logsdon J.M. Jr."/>
            <person name="Henze K."/>
            <person name="Gupta A."/>
            <person name="Wang C.C."/>
            <person name="Dunne R.L."/>
            <person name="Upcroft J.A."/>
            <person name="Upcroft P."/>
            <person name="White O."/>
            <person name="Salzberg S.L."/>
            <person name="Tang P."/>
            <person name="Chiu C.-H."/>
            <person name="Lee Y.-S."/>
            <person name="Embley T.M."/>
            <person name="Coombs G.H."/>
            <person name="Mottram J.C."/>
            <person name="Tachezy J."/>
            <person name="Fraser-Liggett C.M."/>
            <person name="Johnson P.J."/>
        </authorList>
    </citation>
    <scope>NUCLEOTIDE SEQUENCE [LARGE SCALE GENOMIC DNA]</scope>
    <source>
        <strain evidence="3">G3</strain>
    </source>
</reference>
<dbReference type="SUPFAM" id="SSF56300">
    <property type="entry name" value="Metallo-dependent phosphatases"/>
    <property type="match status" value="1"/>
</dbReference>
<dbReference type="InParanoid" id="A2EJT7"/>
<dbReference type="AlphaFoldDB" id="A2EJT7"/>
<dbReference type="SMR" id="A2EJT7"/>
<dbReference type="OMA" id="HILEMCG"/>
<reference evidence="3" key="1">
    <citation type="submission" date="2006-10" db="EMBL/GenBank/DDBJ databases">
        <authorList>
            <person name="Amadeo P."/>
            <person name="Zhao Q."/>
            <person name="Wortman J."/>
            <person name="Fraser-Liggett C."/>
            <person name="Carlton J."/>
        </authorList>
    </citation>
    <scope>NUCLEOTIDE SEQUENCE</scope>
    <source>
        <strain evidence="3">G3</strain>
    </source>
</reference>
<dbReference type="SMART" id="SM00156">
    <property type="entry name" value="PP2Ac"/>
    <property type="match status" value="1"/>
</dbReference>
<dbReference type="KEGG" id="tva:4764957"/>
<organism evidence="3 4">
    <name type="scientific">Trichomonas vaginalis (strain ATCC PRA-98 / G3)</name>
    <dbReference type="NCBI Taxonomy" id="412133"/>
    <lineage>
        <taxon>Eukaryota</taxon>
        <taxon>Metamonada</taxon>
        <taxon>Parabasalia</taxon>
        <taxon>Trichomonadida</taxon>
        <taxon>Trichomonadidae</taxon>
        <taxon>Trichomonas</taxon>
    </lineage>
</organism>